<evidence type="ECO:0000256" key="2">
    <source>
        <dbReference type="SAM" id="Phobius"/>
    </source>
</evidence>
<evidence type="ECO:0000313" key="3">
    <source>
        <dbReference type="EMBL" id="GLQ23983.1"/>
    </source>
</evidence>
<evidence type="ECO:0000256" key="1">
    <source>
        <dbReference type="SAM" id="MobiDB-lite"/>
    </source>
</evidence>
<keyword evidence="4" id="KW-1185">Reference proteome</keyword>
<sequence>MNGVIKPTRTTLSKDGVQQPLGDAPWRESVSGQQIVLSRGLCAFNLIRLDKKLSAQRQRQAAELQALAKAPFEDPGLYIVIEDGAAQAWSWDRAFVEDKTGLPSRLCVPETILHPAADGIVLRDCIDGFEGQHWVSGNLQQSRWWPHRPTTHDWRLFQSSLQGAVEIGGASVPAATPVNLATETLRSNNRRPLISTLKSLRPMTVAVLASWIILPLLAFHLVSLLVISQQTSSLRNDVTALQQELGPKRLAATQLGQIQTELETYAERLNVVSPLPGFSAILTRVAAAQGTIQSASLVDSNLAVTFRVSEPINQVEWVRELEATPALREVSVFPSIRMGDWAVEATLVGVGALQQNSAVDRAEGAP</sequence>
<feature type="transmembrane region" description="Helical" evidence="2">
    <location>
        <begin position="205"/>
        <end position="227"/>
    </location>
</feature>
<reference evidence="3" key="2">
    <citation type="submission" date="2023-01" db="EMBL/GenBank/DDBJ databases">
        <title>Draft genome sequence of Algimonas ampicilliniresistens strain NBRC 108219.</title>
        <authorList>
            <person name="Sun Q."/>
            <person name="Mori K."/>
        </authorList>
    </citation>
    <scope>NUCLEOTIDE SEQUENCE</scope>
    <source>
        <strain evidence="3">NBRC 108219</strain>
    </source>
</reference>
<evidence type="ECO:0000313" key="4">
    <source>
        <dbReference type="Proteomes" id="UP001161391"/>
    </source>
</evidence>
<keyword evidence="2" id="KW-0472">Membrane</keyword>
<protein>
    <submittedName>
        <fullName evidence="3">Uncharacterized protein</fullName>
    </submittedName>
</protein>
<dbReference type="Proteomes" id="UP001161391">
    <property type="component" value="Unassembled WGS sequence"/>
</dbReference>
<feature type="region of interest" description="Disordered" evidence="1">
    <location>
        <begin position="1"/>
        <end position="24"/>
    </location>
</feature>
<organism evidence="3 4">
    <name type="scientific">Algimonas ampicilliniresistens</name>
    <dbReference type="NCBI Taxonomy" id="1298735"/>
    <lineage>
        <taxon>Bacteria</taxon>
        <taxon>Pseudomonadati</taxon>
        <taxon>Pseudomonadota</taxon>
        <taxon>Alphaproteobacteria</taxon>
        <taxon>Maricaulales</taxon>
        <taxon>Robiginitomaculaceae</taxon>
        <taxon>Algimonas</taxon>
    </lineage>
</organism>
<comment type="caution">
    <text evidence="3">The sequence shown here is derived from an EMBL/GenBank/DDBJ whole genome shotgun (WGS) entry which is preliminary data.</text>
</comment>
<keyword evidence="2" id="KW-0812">Transmembrane</keyword>
<accession>A0ABQ5V951</accession>
<proteinExistence type="predicted"/>
<gene>
    <name evidence="3" type="ORF">GCM10007853_18570</name>
</gene>
<reference evidence="3" key="1">
    <citation type="journal article" date="2014" name="Int. J. Syst. Evol. Microbiol.">
        <title>Complete genome of a new Firmicutes species belonging to the dominant human colonic microbiota ('Ruminococcus bicirculans') reveals two chromosomes and a selective capacity to utilize plant glucans.</title>
        <authorList>
            <consortium name="NISC Comparative Sequencing Program"/>
            <person name="Wegmann U."/>
            <person name="Louis P."/>
            <person name="Goesmann A."/>
            <person name="Henrissat B."/>
            <person name="Duncan S.H."/>
            <person name="Flint H.J."/>
        </authorList>
    </citation>
    <scope>NUCLEOTIDE SEQUENCE</scope>
    <source>
        <strain evidence="3">NBRC 108219</strain>
    </source>
</reference>
<name>A0ABQ5V951_9PROT</name>
<dbReference type="EMBL" id="BSNK01000002">
    <property type="protein sequence ID" value="GLQ23983.1"/>
    <property type="molecule type" value="Genomic_DNA"/>
</dbReference>
<keyword evidence="2" id="KW-1133">Transmembrane helix</keyword>